<dbReference type="GO" id="GO:0003677">
    <property type="term" value="F:DNA binding"/>
    <property type="evidence" value="ECO:0007669"/>
    <property type="project" value="InterPro"/>
</dbReference>
<dbReference type="InterPro" id="IPR019734">
    <property type="entry name" value="TPR_rpt"/>
</dbReference>
<feature type="repeat" description="TPR" evidence="1">
    <location>
        <begin position="235"/>
        <end position="268"/>
    </location>
</feature>
<comment type="caution">
    <text evidence="5">The sequence shown here is derived from an EMBL/GenBank/DDBJ whole genome shotgun (WGS) entry which is preliminary data.</text>
</comment>
<dbReference type="EMBL" id="WWNE01000005">
    <property type="protein sequence ID" value="NBG65477.1"/>
    <property type="molecule type" value="Genomic_DNA"/>
</dbReference>
<dbReference type="Pfam" id="PF13181">
    <property type="entry name" value="TPR_8"/>
    <property type="match status" value="1"/>
</dbReference>
<dbReference type="Pfam" id="PF13424">
    <property type="entry name" value="TPR_12"/>
    <property type="match status" value="2"/>
</dbReference>
<feature type="chain" id="PRO_5027075398" evidence="4">
    <location>
        <begin position="20"/>
        <end position="584"/>
    </location>
</feature>
<organism evidence="5 6">
    <name type="scientific">Acidiluteibacter ferrifornacis</name>
    <dbReference type="NCBI Taxonomy" id="2692424"/>
    <lineage>
        <taxon>Bacteria</taxon>
        <taxon>Pseudomonadati</taxon>
        <taxon>Bacteroidota</taxon>
        <taxon>Flavobacteriia</taxon>
        <taxon>Flavobacteriales</taxon>
        <taxon>Cryomorphaceae</taxon>
        <taxon>Acidiluteibacter</taxon>
    </lineage>
</organism>
<feature type="transmembrane region" description="Helical" evidence="3">
    <location>
        <begin position="392"/>
        <end position="412"/>
    </location>
</feature>
<dbReference type="Gene3D" id="1.10.10.10">
    <property type="entry name" value="Winged helix-like DNA-binding domain superfamily/Winged helix DNA-binding domain"/>
    <property type="match status" value="1"/>
</dbReference>
<dbReference type="SMART" id="SM00028">
    <property type="entry name" value="TPR"/>
    <property type="match status" value="5"/>
</dbReference>
<feature type="coiled-coil region" evidence="2">
    <location>
        <begin position="350"/>
        <end position="388"/>
    </location>
</feature>
<dbReference type="AlphaFoldDB" id="A0A6N9NJX6"/>
<evidence type="ECO:0000256" key="4">
    <source>
        <dbReference type="SAM" id="SignalP"/>
    </source>
</evidence>
<dbReference type="GO" id="GO:0006355">
    <property type="term" value="P:regulation of DNA-templated transcription"/>
    <property type="evidence" value="ECO:0007669"/>
    <property type="project" value="InterPro"/>
</dbReference>
<keyword evidence="6" id="KW-1185">Reference proteome</keyword>
<gene>
    <name evidence="5" type="ORF">GQN54_05080</name>
</gene>
<evidence type="ECO:0000256" key="3">
    <source>
        <dbReference type="SAM" id="Phobius"/>
    </source>
</evidence>
<dbReference type="SUPFAM" id="SSF48452">
    <property type="entry name" value="TPR-like"/>
    <property type="match status" value="2"/>
</dbReference>
<sequence length="584" mass="68015">MKKKILPLLLFFIFYFFNLETSFTQENQEDSICKEYFYSARKYFYKDHDSALYFTQLIEKTANEYNNKRCLAIALSCYGTIYRNSGKYPQSLNAFDSSLALFKSLNDSIWEARTILMIGSVYSEKGDYLKSIELLMESSRKYEGLTDEWSVRSRSRVKNFIGIAYYQLGDKKNALVYFKESLADSKSLMDTSSFISPLSNIGMLFSDLGNYSEALKHYEMARAIAVKTNNYLNEAQIVGNIGNVYFKLGDYHRSIQNRLQALKMVKELNQTDEITRQYLGIAKSNFELKDFKVASRYADSSYTLAKKIQAKDQIKEALEFRIELQLALNNPEASIPLFQELILVKDSILNQEKIKQIAALEVEFETEKKELKIENQEKELMLLSKEKEVQRLYYIGFSMLLFLGSGLLFLLYNRQKLKATNAEMKKQIVQQNLKQSELKNIQLQQDIDVHQQEITAITLSMIRKNEQIERLKNQISKLDQNDSKAIELKRKMRDQEIADIDWNNFNAHFSKIHPEFYNHLLNENANITQNEMRTAALIKMNLSNREIASITGVNVRSVDQTKYRLKKKIAQDSEKSLVELIRDI</sequence>
<dbReference type="RefSeq" id="WP_160632433.1">
    <property type="nucleotide sequence ID" value="NZ_WWNE01000005.1"/>
</dbReference>
<keyword evidence="4" id="KW-0732">Signal</keyword>
<evidence type="ECO:0000313" key="5">
    <source>
        <dbReference type="EMBL" id="NBG65477.1"/>
    </source>
</evidence>
<name>A0A6N9NJX6_9FLAO</name>
<keyword evidence="1" id="KW-0802">TPR repeat</keyword>
<keyword evidence="3" id="KW-0812">Transmembrane</keyword>
<keyword evidence="2" id="KW-0175">Coiled coil</keyword>
<dbReference type="PANTHER" id="PTHR10098">
    <property type="entry name" value="RAPSYN-RELATED"/>
    <property type="match status" value="1"/>
</dbReference>
<dbReference type="SUPFAM" id="SSF46894">
    <property type="entry name" value="C-terminal effector domain of the bipartite response regulators"/>
    <property type="match status" value="1"/>
</dbReference>
<feature type="signal peptide" evidence="4">
    <location>
        <begin position="1"/>
        <end position="19"/>
    </location>
</feature>
<dbReference type="Proteomes" id="UP000470771">
    <property type="component" value="Unassembled WGS sequence"/>
</dbReference>
<keyword evidence="3" id="KW-1133">Transmembrane helix</keyword>
<feature type="coiled-coil region" evidence="2">
    <location>
        <begin position="414"/>
        <end position="488"/>
    </location>
</feature>
<reference evidence="5 6" key="1">
    <citation type="submission" date="2019-12" db="EMBL/GenBank/DDBJ databases">
        <authorList>
            <person name="Zhao J."/>
        </authorList>
    </citation>
    <scope>NUCLEOTIDE SEQUENCE [LARGE SCALE GENOMIC DNA]</scope>
    <source>
        <strain evidence="5 6">S-15</strain>
    </source>
</reference>
<accession>A0A6N9NJX6</accession>
<evidence type="ECO:0000313" key="6">
    <source>
        <dbReference type="Proteomes" id="UP000470771"/>
    </source>
</evidence>
<protein>
    <submittedName>
        <fullName evidence="5">Tetratricopeptide repeat protein</fullName>
    </submittedName>
</protein>
<dbReference type="InterPro" id="IPR036388">
    <property type="entry name" value="WH-like_DNA-bd_sf"/>
</dbReference>
<evidence type="ECO:0000256" key="1">
    <source>
        <dbReference type="PROSITE-ProRule" id="PRU00339"/>
    </source>
</evidence>
<keyword evidence="3" id="KW-0472">Membrane</keyword>
<dbReference type="InterPro" id="IPR016032">
    <property type="entry name" value="Sig_transdc_resp-reg_C-effctor"/>
</dbReference>
<proteinExistence type="predicted"/>
<dbReference type="Gene3D" id="1.25.40.10">
    <property type="entry name" value="Tetratricopeptide repeat domain"/>
    <property type="match status" value="1"/>
</dbReference>
<dbReference type="InterPro" id="IPR011990">
    <property type="entry name" value="TPR-like_helical_dom_sf"/>
</dbReference>
<evidence type="ECO:0000256" key="2">
    <source>
        <dbReference type="SAM" id="Coils"/>
    </source>
</evidence>
<dbReference type="PROSITE" id="PS50005">
    <property type="entry name" value="TPR"/>
    <property type="match status" value="1"/>
</dbReference>